<dbReference type="AlphaFoldDB" id="A0A485LH97"/>
<comment type="catalytic activity">
    <reaction evidence="1">
        <text>a 1,2-diacyl-sn-glycero-3-phosphocholine + H2O = a 1,2-diacyl-sn-glycero-3-phosphate + choline + H(+)</text>
        <dbReference type="Rhea" id="RHEA:14445"/>
        <dbReference type="ChEBI" id="CHEBI:15354"/>
        <dbReference type="ChEBI" id="CHEBI:15377"/>
        <dbReference type="ChEBI" id="CHEBI:15378"/>
        <dbReference type="ChEBI" id="CHEBI:57643"/>
        <dbReference type="ChEBI" id="CHEBI:58608"/>
        <dbReference type="EC" id="3.1.4.4"/>
    </reaction>
</comment>
<dbReference type="PANTHER" id="PTHR18896:SF76">
    <property type="entry name" value="PHOSPHOLIPASE"/>
    <property type="match status" value="1"/>
</dbReference>
<keyword evidence="7" id="KW-1185">Reference proteome</keyword>
<dbReference type="GO" id="GO:0009395">
    <property type="term" value="P:phospholipid catabolic process"/>
    <property type="evidence" value="ECO:0007669"/>
    <property type="project" value="TreeGrafter"/>
</dbReference>
<keyword evidence="4" id="KW-0472">Membrane</keyword>
<evidence type="ECO:0000313" key="6">
    <source>
        <dbReference type="EMBL" id="VFT97735.1"/>
    </source>
</evidence>
<reference evidence="5" key="2">
    <citation type="submission" date="2019-06" db="EMBL/GenBank/DDBJ databases">
        <title>Genomics analysis of Aphanomyces spp. identifies a new class of oomycete effector associated with host adaptation.</title>
        <authorList>
            <person name="Gaulin E."/>
        </authorList>
    </citation>
    <scope>NUCLEOTIDE SEQUENCE</scope>
    <source>
        <strain evidence="5">CBS 578.67</strain>
    </source>
</reference>
<gene>
    <name evidence="6" type="primary">Aste57867_21060</name>
    <name evidence="5" type="ORF">As57867_020992</name>
    <name evidence="6" type="ORF">ASTE57867_21060</name>
</gene>
<keyword evidence="2" id="KW-0677">Repeat</keyword>
<dbReference type="Proteomes" id="UP000332933">
    <property type="component" value="Unassembled WGS sequence"/>
</dbReference>
<protein>
    <submittedName>
        <fullName evidence="6">Aste57867_21060 protein</fullName>
    </submittedName>
</protein>
<dbReference type="EMBL" id="VJMH01006956">
    <property type="protein sequence ID" value="KAF0687204.1"/>
    <property type="molecule type" value="Genomic_DNA"/>
</dbReference>
<evidence type="ECO:0000256" key="2">
    <source>
        <dbReference type="ARBA" id="ARBA00022737"/>
    </source>
</evidence>
<dbReference type="Gene3D" id="3.30.870.10">
    <property type="entry name" value="Endonuclease Chain A"/>
    <property type="match status" value="1"/>
</dbReference>
<evidence type="ECO:0000256" key="3">
    <source>
        <dbReference type="ARBA" id="ARBA00023098"/>
    </source>
</evidence>
<evidence type="ECO:0000313" key="7">
    <source>
        <dbReference type="Proteomes" id="UP000332933"/>
    </source>
</evidence>
<feature type="transmembrane region" description="Helical" evidence="4">
    <location>
        <begin position="584"/>
        <end position="608"/>
    </location>
</feature>
<reference evidence="6 7" key="1">
    <citation type="submission" date="2019-03" db="EMBL/GenBank/DDBJ databases">
        <authorList>
            <person name="Gaulin E."/>
            <person name="Dumas B."/>
        </authorList>
    </citation>
    <scope>NUCLEOTIDE SEQUENCE [LARGE SCALE GENOMIC DNA]</scope>
    <source>
        <strain evidence="6">CBS 568.67</strain>
    </source>
</reference>
<dbReference type="SUPFAM" id="SSF56024">
    <property type="entry name" value="Phospholipase D/nuclease"/>
    <property type="match status" value="2"/>
</dbReference>
<name>A0A485LH97_9STRA</name>
<dbReference type="InterPro" id="IPR015679">
    <property type="entry name" value="PLipase_D_fam"/>
</dbReference>
<evidence type="ECO:0000313" key="5">
    <source>
        <dbReference type="EMBL" id="KAF0687204.1"/>
    </source>
</evidence>
<dbReference type="GO" id="GO:0005886">
    <property type="term" value="C:plasma membrane"/>
    <property type="evidence" value="ECO:0007669"/>
    <property type="project" value="TreeGrafter"/>
</dbReference>
<dbReference type="OrthoDB" id="71549at2759"/>
<keyword evidence="4" id="KW-0812">Transmembrane</keyword>
<dbReference type="GO" id="GO:0004630">
    <property type="term" value="F:phospholipase D activity"/>
    <property type="evidence" value="ECO:0007669"/>
    <property type="project" value="UniProtKB-EC"/>
</dbReference>
<accession>A0A485LH97</accession>
<evidence type="ECO:0000256" key="1">
    <source>
        <dbReference type="ARBA" id="ARBA00000798"/>
    </source>
</evidence>
<organism evidence="6 7">
    <name type="scientific">Aphanomyces stellatus</name>
    <dbReference type="NCBI Taxonomy" id="120398"/>
    <lineage>
        <taxon>Eukaryota</taxon>
        <taxon>Sar</taxon>
        <taxon>Stramenopiles</taxon>
        <taxon>Oomycota</taxon>
        <taxon>Saprolegniomycetes</taxon>
        <taxon>Saprolegniales</taxon>
        <taxon>Verrucalvaceae</taxon>
        <taxon>Aphanomyces</taxon>
    </lineage>
</organism>
<keyword evidence="3" id="KW-0443">Lipid metabolism</keyword>
<evidence type="ECO:0000256" key="4">
    <source>
        <dbReference type="SAM" id="Phobius"/>
    </source>
</evidence>
<keyword evidence="4" id="KW-1133">Transmembrane helix</keyword>
<dbReference type="PANTHER" id="PTHR18896">
    <property type="entry name" value="PHOSPHOLIPASE D"/>
    <property type="match status" value="1"/>
</dbReference>
<dbReference type="EMBL" id="CAADRA010006982">
    <property type="protein sequence ID" value="VFT97735.1"/>
    <property type="molecule type" value="Genomic_DNA"/>
</dbReference>
<proteinExistence type="predicted"/>
<sequence>MPYPIFIVLFAPFALNEDALPRARRTPLVVDADVACTKTSFATMLDNGCVCSPCTLCSYSLLSGCHINAAQATSLSNGSDIPTRQPHLDPSDWFLTDAELTRARGGVPRTGLSAFTANNSVTVFGATNEFFESIFQDLSAVQADAVYLSGWTLDSTEPNVPQSDPSQTVQTVWTHIVQRTAQVHALVFENLQEATSVASAYNWFNGLNLQSQLVLDNRITPITGSLHQKATVIQHRGGAVAYVGGVDHASDRWDTIYHNESTLRNATGVQKDYHGWVDVHSKIVGGASQDILNSFLQRWNDPSPPSIAPLFTNMAQINTTGVNDAPRVITPSTSVPNPALDPMPSKSCGETNILAVRLKAIQNANNFIYVENQYFIHVPDLLDALLVDVVPFGYEAYLYDMVTPLQASFPNKVQIYKTPADIYVHSKVLLVDYVFLSMAANIADTATVTNNNIAVTALAHNFRLAKFGEFTRFSIDFSTLTFVQAADALATYASQAGSFITPYVVEYESYFDMYKNVRVLFDGDASTPSHVADVCRTTDVHIVQLACACREAGFDLNQYPIMQAYNIRDVAENLASERRRINRAMGVVVALLVCLVLSTTAFFIYVRVLKQYMDKRRKAKAPAAAVAPPEADTV</sequence>